<evidence type="ECO:0008006" key="5">
    <source>
        <dbReference type="Google" id="ProtNLM"/>
    </source>
</evidence>
<dbReference type="InterPro" id="IPR038765">
    <property type="entry name" value="Papain-like_cys_pep_sf"/>
</dbReference>
<comment type="similarity">
    <text evidence="1 2">Belongs to the arylamine N-acetyltransferase family.</text>
</comment>
<keyword evidence="2" id="KW-0012">Acyltransferase</keyword>
<dbReference type="Proteomes" id="UP000016935">
    <property type="component" value="Unassembled WGS sequence"/>
</dbReference>
<dbReference type="OrthoDB" id="10260017at2759"/>
<dbReference type="EMBL" id="KB908481">
    <property type="protein sequence ID" value="EOA92047.1"/>
    <property type="molecule type" value="Genomic_DNA"/>
</dbReference>
<evidence type="ECO:0000256" key="1">
    <source>
        <dbReference type="ARBA" id="ARBA00006547"/>
    </source>
</evidence>
<dbReference type="HOGENOM" id="CLU_049918_2_0_1"/>
<evidence type="ECO:0000256" key="2">
    <source>
        <dbReference type="RuleBase" id="RU003452"/>
    </source>
</evidence>
<dbReference type="Pfam" id="PF00797">
    <property type="entry name" value="Acetyltransf_2"/>
    <property type="match status" value="1"/>
</dbReference>
<keyword evidence="4" id="KW-1185">Reference proteome</keyword>
<gene>
    <name evidence="3" type="ORF">SETTUDRAFT_153051</name>
</gene>
<reference evidence="3 4" key="2">
    <citation type="journal article" date="2013" name="PLoS Genet.">
        <title>Comparative genome structure, secondary metabolite, and effector coding capacity across Cochliobolus pathogens.</title>
        <authorList>
            <person name="Condon B.J."/>
            <person name="Leng Y."/>
            <person name="Wu D."/>
            <person name="Bushley K.E."/>
            <person name="Ohm R.A."/>
            <person name="Otillar R."/>
            <person name="Martin J."/>
            <person name="Schackwitz W."/>
            <person name="Grimwood J."/>
            <person name="MohdZainudin N."/>
            <person name="Xue C."/>
            <person name="Wang R."/>
            <person name="Manning V.A."/>
            <person name="Dhillon B."/>
            <person name="Tu Z.J."/>
            <person name="Steffenson B.J."/>
            <person name="Salamov A."/>
            <person name="Sun H."/>
            <person name="Lowry S."/>
            <person name="LaButti K."/>
            <person name="Han J."/>
            <person name="Copeland A."/>
            <person name="Lindquist E."/>
            <person name="Barry K."/>
            <person name="Schmutz J."/>
            <person name="Baker S.E."/>
            <person name="Ciuffetti L.M."/>
            <person name="Grigoriev I.V."/>
            <person name="Zhong S."/>
            <person name="Turgeon B.G."/>
        </authorList>
    </citation>
    <scope>NUCLEOTIDE SEQUENCE [LARGE SCALE GENOMIC DNA]</scope>
    <source>
        <strain evidence="4">28A</strain>
    </source>
</reference>
<dbReference type="eggNOG" id="ENOG502RD0D">
    <property type="taxonomic scope" value="Eukaryota"/>
</dbReference>
<evidence type="ECO:0000313" key="4">
    <source>
        <dbReference type="Proteomes" id="UP000016935"/>
    </source>
</evidence>
<sequence>MGARPTFAPDQVARYLDRLGLPEAERRYSVAGLDAHDALDYLARLQTLHLAAVLFENLSLHYSAHGTVSVHPHQLSNKIIGDGNGRGGYCMENNSLFGTLLASLGFAVYSGGGRVHEPAGWTGWLHLLNFVTIGDTKYHVDVGFGGDGPIVPMPLVRTGAVYEYRRNDQSAWDVKYCFTELEFLPCDYVSMNYFSSTSPRTFFTTMVVADKKIMGDDGELVGKMSMAAASLKWNVGGQKTKEIDFKSEAERIEALQQYFGIRLNQAERDGIAGLPSEIK</sequence>
<accession>R0KWE6</accession>
<organism evidence="3 4">
    <name type="scientific">Exserohilum turcicum (strain 28A)</name>
    <name type="common">Northern leaf blight fungus</name>
    <name type="synonym">Setosphaeria turcica</name>
    <dbReference type="NCBI Taxonomy" id="671987"/>
    <lineage>
        <taxon>Eukaryota</taxon>
        <taxon>Fungi</taxon>
        <taxon>Dikarya</taxon>
        <taxon>Ascomycota</taxon>
        <taxon>Pezizomycotina</taxon>
        <taxon>Dothideomycetes</taxon>
        <taxon>Pleosporomycetidae</taxon>
        <taxon>Pleosporales</taxon>
        <taxon>Pleosporineae</taxon>
        <taxon>Pleosporaceae</taxon>
        <taxon>Exserohilum</taxon>
    </lineage>
</organism>
<dbReference type="GO" id="GO:0016407">
    <property type="term" value="F:acetyltransferase activity"/>
    <property type="evidence" value="ECO:0007669"/>
    <property type="project" value="InterPro"/>
</dbReference>
<dbReference type="InterPro" id="IPR053710">
    <property type="entry name" value="Arylamine_NAT_domain_sf"/>
</dbReference>
<reference evidence="3 4" key="1">
    <citation type="journal article" date="2012" name="PLoS Pathog.">
        <title>Diverse lifestyles and strategies of plant pathogenesis encoded in the genomes of eighteen Dothideomycetes fungi.</title>
        <authorList>
            <person name="Ohm R.A."/>
            <person name="Feau N."/>
            <person name="Henrissat B."/>
            <person name="Schoch C.L."/>
            <person name="Horwitz B.A."/>
            <person name="Barry K.W."/>
            <person name="Condon B.J."/>
            <person name="Copeland A.C."/>
            <person name="Dhillon B."/>
            <person name="Glaser F."/>
            <person name="Hesse C.N."/>
            <person name="Kosti I."/>
            <person name="LaButti K."/>
            <person name="Lindquist E.A."/>
            <person name="Lucas S."/>
            <person name="Salamov A.A."/>
            <person name="Bradshaw R.E."/>
            <person name="Ciuffetti L."/>
            <person name="Hamelin R.C."/>
            <person name="Kema G.H.J."/>
            <person name="Lawrence C."/>
            <person name="Scott J.A."/>
            <person name="Spatafora J.W."/>
            <person name="Turgeon B.G."/>
            <person name="de Wit P.J.G.M."/>
            <person name="Zhong S."/>
            <person name="Goodwin S.B."/>
            <person name="Grigoriev I.V."/>
        </authorList>
    </citation>
    <scope>NUCLEOTIDE SEQUENCE [LARGE SCALE GENOMIC DNA]</scope>
    <source>
        <strain evidence="4">28A</strain>
    </source>
</reference>
<keyword evidence="2" id="KW-0808">Transferase</keyword>
<dbReference type="SUPFAM" id="SSF54001">
    <property type="entry name" value="Cysteine proteinases"/>
    <property type="match status" value="1"/>
</dbReference>
<protein>
    <recommendedName>
        <fullName evidence="5">Arylamine N-acetyltransferase</fullName>
    </recommendedName>
</protein>
<proteinExistence type="inferred from homology"/>
<dbReference type="RefSeq" id="XP_008021008.1">
    <property type="nucleotide sequence ID" value="XM_008022817.1"/>
</dbReference>
<dbReference type="PANTHER" id="PTHR11786:SF0">
    <property type="entry name" value="ARYLAMINE N-ACETYLTRANSFERASE 4-RELATED"/>
    <property type="match status" value="1"/>
</dbReference>
<dbReference type="Gene3D" id="3.30.2140.20">
    <property type="match status" value="1"/>
</dbReference>
<dbReference type="GeneID" id="19397251"/>
<dbReference type="InterPro" id="IPR001447">
    <property type="entry name" value="Arylamine_N-AcTrfase"/>
</dbReference>
<dbReference type="PANTHER" id="PTHR11786">
    <property type="entry name" value="N-HYDROXYARYLAMINE O-ACETYLTRANSFERASE"/>
    <property type="match status" value="1"/>
</dbReference>
<evidence type="ECO:0000313" key="3">
    <source>
        <dbReference type="EMBL" id="EOA92047.1"/>
    </source>
</evidence>
<dbReference type="AlphaFoldDB" id="R0KWE6"/>
<name>R0KWE6_EXST2</name>
<dbReference type="STRING" id="671987.R0KWE6"/>
<dbReference type="PRINTS" id="PR01543">
    <property type="entry name" value="ANATRNSFRASE"/>
</dbReference>